<evidence type="ECO:0000256" key="1">
    <source>
        <dbReference type="SAM" id="Phobius"/>
    </source>
</evidence>
<keyword evidence="1" id="KW-0812">Transmembrane</keyword>
<accession>A0A4R1B9B6</accession>
<protein>
    <recommendedName>
        <fullName evidence="4">Rod shape-determining protein MreD</fullName>
    </recommendedName>
</protein>
<sequence length="183" mass="19444">MPARSRLTLFSALLVLLAVTRIGHFGTVVSLPDASLAVFLLGGLWLGGLRCFAAYAATAFAIDVFLAKNAVEAGWCLTPGYAGLVAAYASVWLFGRLLARTPELPVMRYAGIGIAAVLVHFLIANLSFWALSGYFDAMSLSDYAASVAKYLPPYLASTALYLALAWVGQRVLATRLAGRHSLG</sequence>
<evidence type="ECO:0000313" key="2">
    <source>
        <dbReference type="EMBL" id="TCJ13459.1"/>
    </source>
</evidence>
<gene>
    <name evidence="2" type="ORF">EZJ19_10435</name>
</gene>
<reference evidence="2 3" key="1">
    <citation type="submission" date="2019-03" db="EMBL/GenBank/DDBJ databases">
        <title>Genome sequence of Thiobacillaceae bacterium LSR1, a sulfur-oxidizing bacterium isolated from freshwater sediment.</title>
        <authorList>
            <person name="Li S."/>
        </authorList>
    </citation>
    <scope>NUCLEOTIDE SEQUENCE [LARGE SCALE GENOMIC DNA]</scope>
    <source>
        <strain evidence="2 3">LSR1</strain>
    </source>
</reference>
<evidence type="ECO:0008006" key="4">
    <source>
        <dbReference type="Google" id="ProtNLM"/>
    </source>
</evidence>
<feature type="transmembrane region" description="Helical" evidence="1">
    <location>
        <begin position="37"/>
        <end position="62"/>
    </location>
</feature>
<dbReference type="InterPro" id="IPR046487">
    <property type="entry name" value="DUF6580"/>
</dbReference>
<dbReference type="EMBL" id="SJZB01000039">
    <property type="protein sequence ID" value="TCJ13459.1"/>
    <property type="molecule type" value="Genomic_DNA"/>
</dbReference>
<comment type="caution">
    <text evidence="2">The sequence shown here is derived from an EMBL/GenBank/DDBJ whole genome shotgun (WGS) entry which is preliminary data.</text>
</comment>
<keyword evidence="1" id="KW-1133">Transmembrane helix</keyword>
<dbReference type="OrthoDB" id="9787530at2"/>
<name>A0A4R1B9B6_9PROT</name>
<dbReference type="RefSeq" id="WP_131447320.1">
    <property type="nucleotide sequence ID" value="NZ_SJZB01000039.1"/>
</dbReference>
<proteinExistence type="predicted"/>
<dbReference type="Pfam" id="PF20221">
    <property type="entry name" value="DUF6580"/>
    <property type="match status" value="1"/>
</dbReference>
<feature type="transmembrane region" description="Helical" evidence="1">
    <location>
        <begin position="74"/>
        <end position="94"/>
    </location>
</feature>
<evidence type="ECO:0000313" key="3">
    <source>
        <dbReference type="Proteomes" id="UP000295443"/>
    </source>
</evidence>
<feature type="transmembrane region" description="Helical" evidence="1">
    <location>
        <begin position="106"/>
        <end position="131"/>
    </location>
</feature>
<keyword evidence="1" id="KW-0472">Membrane</keyword>
<organism evidence="2 3">
    <name type="scientific">Parasulfuritortus cantonensis</name>
    <dbReference type="NCBI Taxonomy" id="2528202"/>
    <lineage>
        <taxon>Bacteria</taxon>
        <taxon>Pseudomonadati</taxon>
        <taxon>Pseudomonadota</taxon>
        <taxon>Betaproteobacteria</taxon>
        <taxon>Nitrosomonadales</taxon>
        <taxon>Thiobacillaceae</taxon>
        <taxon>Parasulfuritortus</taxon>
    </lineage>
</organism>
<keyword evidence="3" id="KW-1185">Reference proteome</keyword>
<dbReference type="AlphaFoldDB" id="A0A4R1B9B6"/>
<dbReference type="Proteomes" id="UP000295443">
    <property type="component" value="Unassembled WGS sequence"/>
</dbReference>